<feature type="transmembrane region" description="Helical" evidence="7">
    <location>
        <begin position="191"/>
        <end position="212"/>
    </location>
</feature>
<dbReference type="OrthoDB" id="3903189at2759"/>
<gene>
    <name evidence="9" type="ORF">MAPG_00001</name>
</gene>
<accession>A0A0H2TU79</accession>
<dbReference type="InterPro" id="IPR052337">
    <property type="entry name" value="SAT4-like"/>
</dbReference>
<dbReference type="PANTHER" id="PTHR33048">
    <property type="entry name" value="PTH11-LIKE INTEGRAL MEMBRANE PROTEIN (AFU_ORTHOLOGUE AFUA_5G11245)"/>
    <property type="match status" value="1"/>
</dbReference>
<feature type="domain" description="Rhodopsin" evidence="8">
    <location>
        <begin position="89"/>
        <end position="253"/>
    </location>
</feature>
<protein>
    <recommendedName>
        <fullName evidence="8">Rhodopsin domain-containing protein</fullName>
    </recommendedName>
</protein>
<reference evidence="9" key="2">
    <citation type="submission" date="2011-03" db="EMBL/GenBank/DDBJ databases">
        <title>Annotation of Magnaporthe poae ATCC 64411.</title>
        <authorList>
            <person name="Ma L.-J."/>
            <person name="Dead R."/>
            <person name="Young S.K."/>
            <person name="Zeng Q."/>
            <person name="Gargeya S."/>
            <person name="Fitzgerald M."/>
            <person name="Haas B."/>
            <person name="Abouelleil A."/>
            <person name="Alvarado L."/>
            <person name="Arachchi H.M."/>
            <person name="Berlin A."/>
            <person name="Brown A."/>
            <person name="Chapman S.B."/>
            <person name="Chen Z."/>
            <person name="Dunbar C."/>
            <person name="Freedman E."/>
            <person name="Gearin G."/>
            <person name="Gellesch M."/>
            <person name="Goldberg J."/>
            <person name="Griggs A."/>
            <person name="Gujja S."/>
            <person name="Heiman D."/>
            <person name="Howarth C."/>
            <person name="Larson L."/>
            <person name="Lui A."/>
            <person name="MacDonald P.J.P."/>
            <person name="Mehta T."/>
            <person name="Montmayeur A."/>
            <person name="Murphy C."/>
            <person name="Neiman D."/>
            <person name="Pearson M."/>
            <person name="Priest M."/>
            <person name="Roberts A."/>
            <person name="Saif S."/>
            <person name="Shea T."/>
            <person name="Shenoy N."/>
            <person name="Sisk P."/>
            <person name="Stolte C."/>
            <person name="Sykes S."/>
            <person name="Yandava C."/>
            <person name="Wortman J."/>
            <person name="Nusbaum C."/>
            <person name="Birren B."/>
        </authorList>
    </citation>
    <scope>NUCLEOTIDE SEQUENCE</scope>
    <source>
        <strain evidence="9">ATCC 64411</strain>
    </source>
</reference>
<evidence type="ECO:0000256" key="7">
    <source>
        <dbReference type="SAM" id="Phobius"/>
    </source>
</evidence>
<evidence type="ECO:0000256" key="4">
    <source>
        <dbReference type="ARBA" id="ARBA00023136"/>
    </source>
</evidence>
<keyword evidence="4 7" id="KW-0472">Membrane</keyword>
<evidence type="ECO:0000313" key="9">
    <source>
        <dbReference type="EMBL" id="KLU80904.1"/>
    </source>
</evidence>
<organism evidence="9">
    <name type="scientific">Magnaporthiopsis poae (strain ATCC 64411 / 73-15)</name>
    <name type="common">Kentucky bluegrass fungus</name>
    <name type="synonym">Magnaporthe poae</name>
    <dbReference type="NCBI Taxonomy" id="644358"/>
    <lineage>
        <taxon>Eukaryota</taxon>
        <taxon>Fungi</taxon>
        <taxon>Dikarya</taxon>
        <taxon>Ascomycota</taxon>
        <taxon>Pezizomycotina</taxon>
        <taxon>Sordariomycetes</taxon>
        <taxon>Sordariomycetidae</taxon>
        <taxon>Magnaporthales</taxon>
        <taxon>Magnaporthaceae</taxon>
        <taxon>Magnaporthiopsis</taxon>
    </lineage>
</organism>
<dbReference type="AlphaFoldDB" id="A0A0H2TU79"/>
<comment type="similarity">
    <text evidence="5">Belongs to the SAT4 family.</text>
</comment>
<dbReference type="Pfam" id="PF20684">
    <property type="entry name" value="Fung_rhodopsin"/>
    <property type="match status" value="1"/>
</dbReference>
<keyword evidence="3 7" id="KW-1133">Transmembrane helix</keyword>
<evidence type="ECO:0000256" key="6">
    <source>
        <dbReference type="SAM" id="MobiDB-lite"/>
    </source>
</evidence>
<feature type="region of interest" description="Disordered" evidence="6">
    <location>
        <begin position="28"/>
        <end position="61"/>
    </location>
</feature>
<sequence>MPLCQRRYGLFSTANGIERDHPFGYEMSLTSGRDDDDEDEQQRSRPTQHRKNRGQRQPTPTIRAAAMGDPTLLIHWIFSSLALLIIFTRLIWRRVAGQMYNTGDYLSMAAALCVLARGAIIHVVIAWGTANVSKSYRQNHVFLTDEIYRRTIGSQLALVNRVFYNSYLWLQKLVLLDVYRRLIKNLWYERMCIWTYLAVFFATYVAVQVSTFSECNPIELYWQVMPDPGECARAQVQLFVVAIANVVTDAMLL</sequence>
<dbReference type="PANTHER" id="PTHR33048:SF166">
    <property type="entry name" value="PTH11-LIKE INTEGRAL MEMBRANE PROTEIN"/>
    <property type="match status" value="1"/>
</dbReference>
<evidence type="ECO:0000256" key="3">
    <source>
        <dbReference type="ARBA" id="ARBA00022989"/>
    </source>
</evidence>
<dbReference type="GO" id="GO:0016020">
    <property type="term" value="C:membrane"/>
    <property type="evidence" value="ECO:0007669"/>
    <property type="project" value="UniProtKB-SubCell"/>
</dbReference>
<dbReference type="InterPro" id="IPR049326">
    <property type="entry name" value="Rhodopsin_dom_fungi"/>
</dbReference>
<dbReference type="EMBL" id="GL876966">
    <property type="protein sequence ID" value="KLU80904.1"/>
    <property type="molecule type" value="Genomic_DNA"/>
</dbReference>
<comment type="subcellular location">
    <subcellularLocation>
        <location evidence="1">Membrane</location>
        <topology evidence="1">Multi-pass membrane protein</topology>
    </subcellularLocation>
</comment>
<keyword evidence="2 7" id="KW-0812">Transmembrane</keyword>
<name>A0A0H2TU79_MAGP6</name>
<evidence type="ECO:0000259" key="8">
    <source>
        <dbReference type="Pfam" id="PF20684"/>
    </source>
</evidence>
<feature type="transmembrane region" description="Helical" evidence="7">
    <location>
        <begin position="73"/>
        <end position="92"/>
    </location>
</feature>
<feature type="non-terminal residue" evidence="9">
    <location>
        <position position="253"/>
    </location>
</feature>
<reference evidence="9" key="1">
    <citation type="submission" date="2010-05" db="EMBL/GenBank/DDBJ databases">
        <title>The Genome Sequence of Magnaporthe poae strain ATCC 64411.</title>
        <authorList>
            <consortium name="The Broad Institute Genome Sequencing Platform"/>
            <consortium name="Broad Institute Genome Sequencing Center for Infectious Disease"/>
            <person name="Ma L.-J."/>
            <person name="Dead R."/>
            <person name="Young S."/>
            <person name="Zeng Q."/>
            <person name="Koehrsen M."/>
            <person name="Alvarado L."/>
            <person name="Berlin A."/>
            <person name="Chapman S.B."/>
            <person name="Chen Z."/>
            <person name="Freedman E."/>
            <person name="Gellesch M."/>
            <person name="Goldberg J."/>
            <person name="Griggs A."/>
            <person name="Gujja S."/>
            <person name="Heilman E.R."/>
            <person name="Heiman D."/>
            <person name="Hepburn T."/>
            <person name="Howarth C."/>
            <person name="Jen D."/>
            <person name="Larson L."/>
            <person name="Mehta T."/>
            <person name="Neiman D."/>
            <person name="Pearson M."/>
            <person name="Roberts A."/>
            <person name="Saif S."/>
            <person name="Shea T."/>
            <person name="Shenoy N."/>
            <person name="Sisk P."/>
            <person name="Stolte C."/>
            <person name="Sykes S."/>
            <person name="Walk T."/>
            <person name="White J."/>
            <person name="Yandava C."/>
            <person name="Haas B."/>
            <person name="Nusbaum C."/>
            <person name="Birren B."/>
        </authorList>
    </citation>
    <scope>NUCLEOTIDE SEQUENCE</scope>
    <source>
        <strain evidence="9">ATCC 64411</strain>
    </source>
</reference>
<evidence type="ECO:0000256" key="5">
    <source>
        <dbReference type="ARBA" id="ARBA00038359"/>
    </source>
</evidence>
<evidence type="ECO:0000256" key="2">
    <source>
        <dbReference type="ARBA" id="ARBA00022692"/>
    </source>
</evidence>
<feature type="transmembrane region" description="Helical" evidence="7">
    <location>
        <begin position="104"/>
        <end position="127"/>
    </location>
</feature>
<evidence type="ECO:0000256" key="1">
    <source>
        <dbReference type="ARBA" id="ARBA00004141"/>
    </source>
</evidence>
<proteinExistence type="inferred from homology"/>
<dbReference type="VEuPathDB" id="FungiDB:MAPG_00001"/>